<comment type="subcellular location">
    <subcellularLocation>
        <location evidence="1">Membrane</location>
        <topology evidence="1">Multi-pass membrane protein</topology>
    </subcellularLocation>
</comment>
<evidence type="ECO:0000256" key="5">
    <source>
        <dbReference type="SAM" id="Phobius"/>
    </source>
</evidence>
<evidence type="ECO:0000256" key="4">
    <source>
        <dbReference type="ARBA" id="ARBA00023136"/>
    </source>
</evidence>
<keyword evidence="4 5" id="KW-0472">Membrane</keyword>
<dbReference type="InterPro" id="IPR032808">
    <property type="entry name" value="DoxX"/>
</dbReference>
<dbReference type="OrthoDB" id="7960583at2"/>
<dbReference type="EMBL" id="WRXO01000003">
    <property type="protein sequence ID" value="MVT41805.1"/>
    <property type="molecule type" value="Genomic_DNA"/>
</dbReference>
<evidence type="ECO:0000256" key="3">
    <source>
        <dbReference type="ARBA" id="ARBA00022989"/>
    </source>
</evidence>
<evidence type="ECO:0000256" key="1">
    <source>
        <dbReference type="ARBA" id="ARBA00004141"/>
    </source>
</evidence>
<accession>A0A6N8J946</accession>
<keyword evidence="3 5" id="KW-1133">Transmembrane helix</keyword>
<keyword evidence="7" id="KW-1185">Reference proteome</keyword>
<evidence type="ECO:0000256" key="2">
    <source>
        <dbReference type="ARBA" id="ARBA00022692"/>
    </source>
</evidence>
<evidence type="ECO:0000313" key="7">
    <source>
        <dbReference type="Proteomes" id="UP000468388"/>
    </source>
</evidence>
<keyword evidence="2 5" id="KW-0812">Transmembrane</keyword>
<dbReference type="AlphaFoldDB" id="A0A6N8J946"/>
<dbReference type="GO" id="GO:0016020">
    <property type="term" value="C:membrane"/>
    <property type="evidence" value="ECO:0007669"/>
    <property type="project" value="UniProtKB-SubCell"/>
</dbReference>
<evidence type="ECO:0000313" key="6">
    <source>
        <dbReference type="EMBL" id="MVT41805.1"/>
    </source>
</evidence>
<feature type="transmembrane region" description="Helical" evidence="5">
    <location>
        <begin position="43"/>
        <end position="65"/>
    </location>
</feature>
<dbReference type="Pfam" id="PF13564">
    <property type="entry name" value="DoxX_2"/>
    <property type="match status" value="1"/>
</dbReference>
<reference evidence="6 7" key="1">
    <citation type="submission" date="2019-12" db="EMBL/GenBank/DDBJ databases">
        <title>The draft genomic sequence of strain Chitinophaga oryziterrae JCM 16595.</title>
        <authorList>
            <person name="Zhang X."/>
        </authorList>
    </citation>
    <scope>NUCLEOTIDE SEQUENCE [LARGE SCALE GENOMIC DNA]</scope>
    <source>
        <strain evidence="6 7">JCM 16595</strain>
    </source>
</reference>
<protein>
    <submittedName>
        <fullName evidence="6">DoxX family protein</fullName>
    </submittedName>
</protein>
<name>A0A6N8J946_9BACT</name>
<organism evidence="6 7">
    <name type="scientific">Chitinophaga oryziterrae</name>
    <dbReference type="NCBI Taxonomy" id="1031224"/>
    <lineage>
        <taxon>Bacteria</taxon>
        <taxon>Pseudomonadati</taxon>
        <taxon>Bacteroidota</taxon>
        <taxon>Chitinophagia</taxon>
        <taxon>Chitinophagales</taxon>
        <taxon>Chitinophagaceae</taxon>
        <taxon>Chitinophaga</taxon>
    </lineage>
</organism>
<feature type="transmembrane region" description="Helical" evidence="5">
    <location>
        <begin position="72"/>
        <end position="89"/>
    </location>
</feature>
<comment type="caution">
    <text evidence="6">The sequence shown here is derived from an EMBL/GenBank/DDBJ whole genome shotgun (WGS) entry which is preliminary data.</text>
</comment>
<gene>
    <name evidence="6" type="ORF">GO495_14540</name>
</gene>
<proteinExistence type="predicted"/>
<sequence length="124" mass="13564">MKKDKIIYWATTVIVAAVMLISACYFAFNDNVKGAFTHLGLPGYFRIELSIAKVLGALAILIPGIPARIKEFAYAGLTIVLVSAIIAHLSSGDGIASLDPLFFLGMLVVSYLYYYKRYVAVKHS</sequence>
<feature type="transmembrane region" description="Helical" evidence="5">
    <location>
        <begin position="95"/>
        <end position="114"/>
    </location>
</feature>
<dbReference type="PROSITE" id="PS51257">
    <property type="entry name" value="PROKAR_LIPOPROTEIN"/>
    <property type="match status" value="1"/>
</dbReference>
<feature type="transmembrane region" description="Helical" evidence="5">
    <location>
        <begin position="7"/>
        <end position="28"/>
    </location>
</feature>
<dbReference type="RefSeq" id="WP_157300425.1">
    <property type="nucleotide sequence ID" value="NZ_BAAAZB010000006.1"/>
</dbReference>
<dbReference type="Proteomes" id="UP000468388">
    <property type="component" value="Unassembled WGS sequence"/>
</dbReference>